<proteinExistence type="inferred from homology"/>
<keyword evidence="16" id="KW-1185">Reference proteome</keyword>
<keyword evidence="4 10" id="KW-1134">Transmembrane beta strand</keyword>
<keyword evidence="9 10" id="KW-0998">Cell outer membrane</keyword>
<dbReference type="PANTHER" id="PTHR40980">
    <property type="entry name" value="PLUG DOMAIN-CONTAINING PROTEIN"/>
    <property type="match status" value="1"/>
</dbReference>
<name>A0ABT1ZKD9_9BURK</name>
<evidence type="ECO:0000256" key="12">
    <source>
        <dbReference type="SAM" id="SignalP"/>
    </source>
</evidence>
<accession>A0ABT1ZKD9</accession>
<keyword evidence="5 10" id="KW-0812">Transmembrane</keyword>
<dbReference type="InterPro" id="IPR012910">
    <property type="entry name" value="Plug_dom"/>
</dbReference>
<evidence type="ECO:0000256" key="4">
    <source>
        <dbReference type="ARBA" id="ARBA00022452"/>
    </source>
</evidence>
<evidence type="ECO:0000256" key="2">
    <source>
        <dbReference type="ARBA" id="ARBA00009810"/>
    </source>
</evidence>
<dbReference type="InterPro" id="IPR036942">
    <property type="entry name" value="Beta-barrel_TonB_sf"/>
</dbReference>
<dbReference type="PROSITE" id="PS52016">
    <property type="entry name" value="TONB_DEPENDENT_REC_3"/>
    <property type="match status" value="1"/>
</dbReference>
<dbReference type="InterPro" id="IPR039426">
    <property type="entry name" value="TonB-dep_rcpt-like"/>
</dbReference>
<feature type="chain" id="PRO_5046270559" evidence="12">
    <location>
        <begin position="29"/>
        <end position="984"/>
    </location>
</feature>
<feature type="signal peptide" evidence="12">
    <location>
        <begin position="1"/>
        <end position="28"/>
    </location>
</feature>
<evidence type="ECO:0000313" key="15">
    <source>
        <dbReference type="EMBL" id="MCS0580373.1"/>
    </source>
</evidence>
<dbReference type="InterPro" id="IPR010104">
    <property type="entry name" value="TonB_rcpt_bac"/>
</dbReference>
<dbReference type="NCBIfam" id="TIGR01782">
    <property type="entry name" value="TonB-Xanth-Caul"/>
    <property type="match status" value="1"/>
</dbReference>
<evidence type="ECO:0000313" key="16">
    <source>
        <dbReference type="Proteomes" id="UP001204151"/>
    </source>
</evidence>
<evidence type="ECO:0000256" key="1">
    <source>
        <dbReference type="ARBA" id="ARBA00004571"/>
    </source>
</evidence>
<dbReference type="Proteomes" id="UP001204151">
    <property type="component" value="Unassembled WGS sequence"/>
</dbReference>
<comment type="similarity">
    <text evidence="2 10 11">Belongs to the TonB-dependent receptor family.</text>
</comment>
<dbReference type="SUPFAM" id="SSF56935">
    <property type="entry name" value="Porins"/>
    <property type="match status" value="1"/>
</dbReference>
<reference evidence="15 16" key="1">
    <citation type="submission" date="2022-08" db="EMBL/GenBank/DDBJ databases">
        <title>Reclassification of Massilia species as members of the genera Telluria, Duganella, Pseudoduganella, Mokoshia gen. nov. and Zemynaea gen. nov. using orthogonal and non-orthogonal genome-based approaches.</title>
        <authorList>
            <person name="Bowman J.P."/>
        </authorList>
    </citation>
    <scope>NUCLEOTIDE SEQUENCE [LARGE SCALE GENOMIC DNA]</scope>
    <source>
        <strain evidence="15 16">JCM 31316</strain>
    </source>
</reference>
<dbReference type="Pfam" id="PF00593">
    <property type="entry name" value="TonB_dep_Rec_b-barrel"/>
    <property type="match status" value="1"/>
</dbReference>
<evidence type="ECO:0000259" key="13">
    <source>
        <dbReference type="Pfam" id="PF00593"/>
    </source>
</evidence>
<keyword evidence="3 10" id="KW-0813">Transport</keyword>
<dbReference type="EMBL" id="JANUGW010000001">
    <property type="protein sequence ID" value="MCS0580373.1"/>
    <property type="molecule type" value="Genomic_DNA"/>
</dbReference>
<evidence type="ECO:0000256" key="8">
    <source>
        <dbReference type="ARBA" id="ARBA00023170"/>
    </source>
</evidence>
<organism evidence="15 16">
    <name type="scientific">Massilia pinisoli</name>
    <dbReference type="NCBI Taxonomy" id="1772194"/>
    <lineage>
        <taxon>Bacteria</taxon>
        <taxon>Pseudomonadati</taxon>
        <taxon>Pseudomonadota</taxon>
        <taxon>Betaproteobacteria</taxon>
        <taxon>Burkholderiales</taxon>
        <taxon>Oxalobacteraceae</taxon>
        <taxon>Telluria group</taxon>
        <taxon>Massilia</taxon>
    </lineage>
</organism>
<dbReference type="Gene3D" id="2.170.130.10">
    <property type="entry name" value="TonB-dependent receptor, plug domain"/>
    <property type="match status" value="1"/>
</dbReference>
<keyword evidence="6 11" id="KW-0798">TonB box</keyword>
<comment type="subcellular location">
    <subcellularLocation>
        <location evidence="1 10">Cell outer membrane</location>
        <topology evidence="1 10">Multi-pass membrane protein</topology>
    </subcellularLocation>
</comment>
<dbReference type="PANTHER" id="PTHR40980:SF3">
    <property type="entry name" value="TONB-DEPENDENT RECEPTOR-LIKE BETA-BARREL DOMAIN-CONTAINING PROTEIN"/>
    <property type="match status" value="1"/>
</dbReference>
<dbReference type="Pfam" id="PF07715">
    <property type="entry name" value="Plug"/>
    <property type="match status" value="1"/>
</dbReference>
<keyword evidence="8 15" id="KW-0675">Receptor</keyword>
<evidence type="ECO:0000256" key="5">
    <source>
        <dbReference type="ARBA" id="ARBA00022692"/>
    </source>
</evidence>
<evidence type="ECO:0000256" key="11">
    <source>
        <dbReference type="RuleBase" id="RU003357"/>
    </source>
</evidence>
<dbReference type="InterPro" id="IPR000531">
    <property type="entry name" value="Beta-barrel_TonB"/>
</dbReference>
<keyword evidence="7 10" id="KW-0472">Membrane</keyword>
<evidence type="ECO:0000256" key="3">
    <source>
        <dbReference type="ARBA" id="ARBA00022448"/>
    </source>
</evidence>
<gene>
    <name evidence="15" type="ORF">NX784_02080</name>
</gene>
<sequence length="984" mass="106823">MNHQRSIGPKMSLVALALAQAFAGHAYAQQADANTVVVTGIRASAQSSVAIKRNTMEVVDSITAEDIGKLPDPNVAETLTRLPGVQGYRYGGEGASPSGSGSGLTIRGLAGQTASQVNDRAYFTAGAREFNIEDAIPGMIAGVDVYKNPSAEHIEGGIGGLVNLRTRNPSDFKKFTAALNVNARYNDLAKKTDPEVFGLLANRIDLGGGSRIGLMAAFAFQKSTGRSDSNPANRGPDFRRVVRGDSAEYASLAAANTANSTGQPMAQYVGRNDVSYLAPVTMRPVSSTVGVNTPDTSILTPDQAANIISTPGVNTSVFQETIMRQRKGLNLAADYRVDNSLRFYVEGNYTYYLYHQNYRFVFVDNGGNVQNLRTTAFPVTESMVNRNFNGGSNDVITSQRLLSGTFLNASLRPWGGDEHSPYSTWIGAGGVEWSPTPAWKFKGDFSYIKSDRKQDNRRVEMAGLQNEYWDVTRVADGAPHQLTFSGPSLSDPRNFVFNQYASGNFQTWDDKGHAIALDGSYTFESGLLDRLKFGTRYAHQQSLYKNNSWGARPLTTDGKGLAADRSNAILVSTMPGVLQYAPSNYMGGNAGYSGGYVVYSPDALLGNQVRNQFPNANIPDENSFAENAIARRFLEENTLAGYLVGEFTALGDRIKGNVGVRVVRTESKATGRVLDQTQATPTIIDNRQEKSYTNALPTFNATYSFTDDFLVRFGYGRGMTRPDLGSLNPSVSVDATGNYSMGNPDLKPQTANSVDLSFERYFNSTNYAAVAIFNKDINGFFSTVARCMTVPFLPRFNGAGSSCPSGQYLINQQVNAAKGYARGAEVSGQWFFNGADNWFKNFGVSGTYTYVKTSNPVNVGTAIAPVYITTPQPFASKNSYSVSGLYEDNKLSARLVYTWRSSQLWGGVNALNPMGSGYIAGYGLLDASLNYAFDEHLTLSVNGSNLTNKAPNRYIGEALSMETGQELQHFDNGRTFSVGLRYKF</sequence>
<evidence type="ECO:0000256" key="7">
    <source>
        <dbReference type="ARBA" id="ARBA00023136"/>
    </source>
</evidence>
<evidence type="ECO:0000256" key="9">
    <source>
        <dbReference type="ARBA" id="ARBA00023237"/>
    </source>
</evidence>
<dbReference type="Gene3D" id="2.40.170.20">
    <property type="entry name" value="TonB-dependent receptor, beta-barrel domain"/>
    <property type="match status" value="1"/>
</dbReference>
<evidence type="ECO:0000259" key="14">
    <source>
        <dbReference type="Pfam" id="PF07715"/>
    </source>
</evidence>
<comment type="caution">
    <text evidence="15">The sequence shown here is derived from an EMBL/GenBank/DDBJ whole genome shotgun (WGS) entry which is preliminary data.</text>
</comment>
<evidence type="ECO:0000256" key="10">
    <source>
        <dbReference type="PROSITE-ProRule" id="PRU01360"/>
    </source>
</evidence>
<keyword evidence="12" id="KW-0732">Signal</keyword>
<feature type="domain" description="TonB-dependent receptor-like beta-barrel" evidence="13">
    <location>
        <begin position="475"/>
        <end position="946"/>
    </location>
</feature>
<dbReference type="InterPro" id="IPR037066">
    <property type="entry name" value="Plug_dom_sf"/>
</dbReference>
<feature type="domain" description="TonB-dependent receptor plug" evidence="14">
    <location>
        <begin position="52"/>
        <end position="160"/>
    </location>
</feature>
<dbReference type="RefSeq" id="WP_258815035.1">
    <property type="nucleotide sequence ID" value="NZ_JANUGW010000001.1"/>
</dbReference>
<evidence type="ECO:0000256" key="6">
    <source>
        <dbReference type="ARBA" id="ARBA00023077"/>
    </source>
</evidence>
<protein>
    <submittedName>
        <fullName evidence="15">TonB-dependent receptor</fullName>
    </submittedName>
</protein>